<dbReference type="GO" id="GO:0043190">
    <property type="term" value="C:ATP-binding cassette (ABC) transporter complex"/>
    <property type="evidence" value="ECO:0007669"/>
    <property type="project" value="InterPro"/>
</dbReference>
<feature type="transmembrane region" description="Helical" evidence="7">
    <location>
        <begin position="286"/>
        <end position="305"/>
    </location>
</feature>
<keyword evidence="5 7" id="KW-0472">Membrane</keyword>
<name>A0A7M2WT96_9BACT</name>
<sequence length="307" mass="31813">MSGSIGDGSLSSYYWPIIQLFAPAIITGLAMAASGASTGVLLLLRREALLALTLPQVVVLGAAFGLRYLAFDDSAEPSPTAQWLIDHTGWPTLPGAVIAVVAALLLTAAARVRRGESAASSRSGIVLLPSLFVGAICAAVLVVAGGGNHLIDVQNRFVGADIAVDVHLAEISTTALLACGLVAALLWRRWLLMAQAPGIARIAGLRPALWDGGFLLLLATIILVGTNALGAVMVLSLLFLPAATVLPWCRRVPTAMIAATILSLLLYAGGFLLSNAEGFNWPLSHTVGGMGLTVFILSYLLSLVLTS</sequence>
<dbReference type="PANTHER" id="PTHR30477:SF0">
    <property type="entry name" value="METAL TRANSPORT SYSTEM MEMBRANE PROTEIN TM_0125-RELATED"/>
    <property type="match status" value="1"/>
</dbReference>
<dbReference type="PANTHER" id="PTHR30477">
    <property type="entry name" value="ABC-TRANSPORTER METAL-BINDING PROTEIN"/>
    <property type="match status" value="1"/>
</dbReference>
<reference evidence="8 9" key="1">
    <citation type="submission" date="2020-10" db="EMBL/GenBank/DDBJ databases">
        <title>Wide distribution of Phycisphaera-like planctomycetes from WD2101 soil group in peatlands and genome analysis of the first cultivated representative.</title>
        <authorList>
            <person name="Dedysh S.N."/>
            <person name="Beletsky A.V."/>
            <person name="Ivanova A."/>
            <person name="Kulichevskaya I.S."/>
            <person name="Suzina N.E."/>
            <person name="Philippov D.A."/>
            <person name="Rakitin A.L."/>
            <person name="Mardanov A.V."/>
            <person name="Ravin N.V."/>
        </authorList>
    </citation>
    <scope>NUCLEOTIDE SEQUENCE [LARGE SCALE GENOMIC DNA]</scope>
    <source>
        <strain evidence="8 9">M1803</strain>
    </source>
</reference>
<feature type="transmembrane region" description="Helical" evidence="7">
    <location>
        <begin position="208"/>
        <end position="225"/>
    </location>
</feature>
<keyword evidence="9" id="KW-1185">Reference proteome</keyword>
<evidence type="ECO:0000313" key="9">
    <source>
        <dbReference type="Proteomes" id="UP000593765"/>
    </source>
</evidence>
<feature type="transmembrane region" description="Helical" evidence="7">
    <location>
        <begin position="49"/>
        <end position="70"/>
    </location>
</feature>
<dbReference type="Proteomes" id="UP000593765">
    <property type="component" value="Chromosome"/>
</dbReference>
<evidence type="ECO:0000256" key="6">
    <source>
        <dbReference type="RuleBase" id="RU003943"/>
    </source>
</evidence>
<evidence type="ECO:0000256" key="7">
    <source>
        <dbReference type="SAM" id="Phobius"/>
    </source>
</evidence>
<evidence type="ECO:0000256" key="5">
    <source>
        <dbReference type="ARBA" id="ARBA00023136"/>
    </source>
</evidence>
<keyword evidence="4 7" id="KW-1133">Transmembrane helix</keyword>
<organism evidence="8 9">
    <name type="scientific">Humisphaera borealis</name>
    <dbReference type="NCBI Taxonomy" id="2807512"/>
    <lineage>
        <taxon>Bacteria</taxon>
        <taxon>Pseudomonadati</taxon>
        <taxon>Planctomycetota</taxon>
        <taxon>Phycisphaerae</taxon>
        <taxon>Tepidisphaerales</taxon>
        <taxon>Tepidisphaeraceae</taxon>
        <taxon>Humisphaera</taxon>
    </lineage>
</organism>
<keyword evidence="3 6" id="KW-0812">Transmembrane</keyword>
<dbReference type="GO" id="GO:0010043">
    <property type="term" value="P:response to zinc ion"/>
    <property type="evidence" value="ECO:0007669"/>
    <property type="project" value="TreeGrafter"/>
</dbReference>
<feature type="transmembrane region" description="Helical" evidence="7">
    <location>
        <begin position="20"/>
        <end position="44"/>
    </location>
</feature>
<accession>A0A7M2WT96</accession>
<dbReference type="EMBL" id="CP063458">
    <property type="protein sequence ID" value="QOV88392.1"/>
    <property type="molecule type" value="Genomic_DNA"/>
</dbReference>
<evidence type="ECO:0000256" key="4">
    <source>
        <dbReference type="ARBA" id="ARBA00022989"/>
    </source>
</evidence>
<dbReference type="SUPFAM" id="SSF81345">
    <property type="entry name" value="ABC transporter involved in vitamin B12 uptake, BtuC"/>
    <property type="match status" value="1"/>
</dbReference>
<evidence type="ECO:0000256" key="3">
    <source>
        <dbReference type="ARBA" id="ARBA00022692"/>
    </source>
</evidence>
<gene>
    <name evidence="8" type="ORF">IPV69_19365</name>
</gene>
<dbReference type="GO" id="GO:0055085">
    <property type="term" value="P:transmembrane transport"/>
    <property type="evidence" value="ECO:0007669"/>
    <property type="project" value="InterPro"/>
</dbReference>
<proteinExistence type="inferred from homology"/>
<dbReference type="InterPro" id="IPR037294">
    <property type="entry name" value="ABC_BtuC-like"/>
</dbReference>
<feature type="transmembrane region" description="Helical" evidence="7">
    <location>
        <begin position="256"/>
        <end position="274"/>
    </location>
</feature>
<feature type="transmembrane region" description="Helical" evidence="7">
    <location>
        <begin position="90"/>
        <end position="112"/>
    </location>
</feature>
<dbReference type="InterPro" id="IPR001626">
    <property type="entry name" value="ABC_TroCD"/>
</dbReference>
<evidence type="ECO:0000313" key="8">
    <source>
        <dbReference type="EMBL" id="QOV88392.1"/>
    </source>
</evidence>
<feature type="transmembrane region" description="Helical" evidence="7">
    <location>
        <begin position="124"/>
        <end position="146"/>
    </location>
</feature>
<dbReference type="AlphaFoldDB" id="A0A7M2WT96"/>
<protein>
    <submittedName>
        <fullName evidence="8">Metal ABC transporter permease</fullName>
    </submittedName>
</protein>
<dbReference type="RefSeq" id="WP_206291371.1">
    <property type="nucleotide sequence ID" value="NZ_CP063458.1"/>
</dbReference>
<comment type="similarity">
    <text evidence="2 6">Belongs to the ABC-3 integral membrane protein family.</text>
</comment>
<comment type="subcellular location">
    <subcellularLocation>
        <location evidence="6">Cell membrane</location>
        <topology evidence="6">Multi-pass membrane protein</topology>
    </subcellularLocation>
    <subcellularLocation>
        <location evidence="1">Membrane</location>
        <topology evidence="1">Multi-pass membrane protein</topology>
    </subcellularLocation>
</comment>
<evidence type="ECO:0000256" key="2">
    <source>
        <dbReference type="ARBA" id="ARBA00008034"/>
    </source>
</evidence>
<dbReference type="KEGG" id="hbs:IPV69_19365"/>
<evidence type="ECO:0000256" key="1">
    <source>
        <dbReference type="ARBA" id="ARBA00004141"/>
    </source>
</evidence>
<dbReference type="Pfam" id="PF00950">
    <property type="entry name" value="ABC-3"/>
    <property type="match status" value="1"/>
</dbReference>
<feature type="transmembrane region" description="Helical" evidence="7">
    <location>
        <begin position="166"/>
        <end position="187"/>
    </location>
</feature>
<keyword evidence="6" id="KW-0813">Transport</keyword>